<protein>
    <submittedName>
        <fullName evidence="1">Enoyl-CoA hydratase</fullName>
    </submittedName>
</protein>
<dbReference type="Gene3D" id="3.90.226.10">
    <property type="entry name" value="2-enoyl-CoA Hydratase, Chain A, domain 1"/>
    <property type="match status" value="1"/>
</dbReference>
<gene>
    <name evidence="1" type="ORF">PCE31106_02666</name>
</gene>
<dbReference type="PANTHER" id="PTHR11941">
    <property type="entry name" value="ENOYL-COA HYDRATASE-RELATED"/>
    <property type="match status" value="1"/>
</dbReference>
<reference evidence="1 2" key="1">
    <citation type="submission" date="2019-08" db="EMBL/GenBank/DDBJ databases">
        <authorList>
            <person name="Peeters C."/>
        </authorList>
    </citation>
    <scope>NUCLEOTIDE SEQUENCE [LARGE SCALE GENOMIC DNA]</scope>
    <source>
        <strain evidence="1 2">LMG 31106</strain>
    </source>
</reference>
<dbReference type="PANTHER" id="PTHR11941:SF54">
    <property type="entry name" value="ENOYL-COA HYDRATASE, MITOCHONDRIAL"/>
    <property type="match status" value="1"/>
</dbReference>
<dbReference type="GO" id="GO:0003824">
    <property type="term" value="F:catalytic activity"/>
    <property type="evidence" value="ECO:0007669"/>
    <property type="project" value="UniProtKB-ARBA"/>
</dbReference>
<evidence type="ECO:0000313" key="1">
    <source>
        <dbReference type="EMBL" id="VVE11931.1"/>
    </source>
</evidence>
<dbReference type="CDD" id="cd06558">
    <property type="entry name" value="crotonase-like"/>
    <property type="match status" value="1"/>
</dbReference>
<name>A0A5E4VIA8_9BURK</name>
<proteinExistence type="predicted"/>
<evidence type="ECO:0000313" key="2">
    <source>
        <dbReference type="Proteomes" id="UP000384354"/>
    </source>
</evidence>
<dbReference type="Pfam" id="PF00378">
    <property type="entry name" value="ECH_1"/>
    <property type="match status" value="1"/>
</dbReference>
<sequence>MSEVRTRSYGSAAVITVSNPPHGYMTHELVGELLRAFRAAERDPLVRTVIFTGADAGVFIQHYELAELEALSRKLTRRGDRYAEHAHTPEREMDVLFRRIEDSAKPVIAAINGNAMGFGCELALACDFRIAESGNYLLGQPEILVGLVPGAGGTQRLVRTVGAARALELVLFGRRLSPAEALAVGLVHEVSSGPVLDLTLEWAKRFDKLSPTAIAHGKRLIHQASETSLQEGLQKERALFVDTLATPEANERLHQAVRERRDFRTV</sequence>
<dbReference type="InterPro" id="IPR029045">
    <property type="entry name" value="ClpP/crotonase-like_dom_sf"/>
</dbReference>
<dbReference type="AlphaFoldDB" id="A0A5E4VIA8"/>
<dbReference type="RefSeq" id="WP_174975166.1">
    <property type="nucleotide sequence ID" value="NZ_CABPSL010000009.1"/>
</dbReference>
<organism evidence="1 2">
    <name type="scientific">Pandoraea cepalis</name>
    <dbReference type="NCBI Taxonomy" id="2508294"/>
    <lineage>
        <taxon>Bacteria</taxon>
        <taxon>Pseudomonadati</taxon>
        <taxon>Pseudomonadota</taxon>
        <taxon>Betaproteobacteria</taxon>
        <taxon>Burkholderiales</taxon>
        <taxon>Burkholderiaceae</taxon>
        <taxon>Pandoraea</taxon>
    </lineage>
</organism>
<dbReference type="EMBL" id="CABPSL010000009">
    <property type="protein sequence ID" value="VVE11931.1"/>
    <property type="molecule type" value="Genomic_DNA"/>
</dbReference>
<dbReference type="InterPro" id="IPR001753">
    <property type="entry name" value="Enoyl-CoA_hydra/iso"/>
</dbReference>
<dbReference type="Proteomes" id="UP000384354">
    <property type="component" value="Unassembled WGS sequence"/>
</dbReference>
<dbReference type="GO" id="GO:0006635">
    <property type="term" value="P:fatty acid beta-oxidation"/>
    <property type="evidence" value="ECO:0007669"/>
    <property type="project" value="TreeGrafter"/>
</dbReference>
<accession>A0A5E4VIA8</accession>
<dbReference type="SUPFAM" id="SSF52096">
    <property type="entry name" value="ClpP/crotonase"/>
    <property type="match status" value="1"/>
</dbReference>